<dbReference type="RefSeq" id="WP_262575903.1">
    <property type="nucleotide sequence ID" value="NZ_JAOQJU010000029.1"/>
</dbReference>
<keyword evidence="3" id="KW-0378">Hydrolase</keyword>
<evidence type="ECO:0000313" key="4">
    <source>
        <dbReference type="Proteomes" id="UP001652431"/>
    </source>
</evidence>
<comment type="caution">
    <text evidence="3">The sequence shown here is derived from an EMBL/GenBank/DDBJ whole genome shotgun (WGS) entry which is preliminary data.</text>
</comment>
<feature type="transmembrane region" description="Helical" evidence="1">
    <location>
        <begin position="174"/>
        <end position="194"/>
    </location>
</feature>
<reference evidence="3 4" key="1">
    <citation type="journal article" date="2021" name="ISME Commun">
        <title>Automated analysis of genomic sequences facilitates high-throughput and comprehensive description of bacteria.</title>
        <authorList>
            <person name="Hitch T.C.A."/>
        </authorList>
    </citation>
    <scope>NUCLEOTIDE SEQUENCE [LARGE SCALE GENOMIC DNA]</scope>
    <source>
        <strain evidence="3 4">Sanger_03</strain>
    </source>
</reference>
<dbReference type="PANTHER" id="PTHR36435">
    <property type="entry name" value="SLR1288 PROTEIN"/>
    <property type="match status" value="1"/>
</dbReference>
<dbReference type="InterPro" id="IPR052710">
    <property type="entry name" value="CAAX_protease"/>
</dbReference>
<organism evidence="3 4">
    <name type="scientific">Dorea acetigenes</name>
    <dbReference type="NCBI Taxonomy" id="2981787"/>
    <lineage>
        <taxon>Bacteria</taxon>
        <taxon>Bacillati</taxon>
        <taxon>Bacillota</taxon>
        <taxon>Clostridia</taxon>
        <taxon>Lachnospirales</taxon>
        <taxon>Lachnospiraceae</taxon>
        <taxon>Dorea</taxon>
    </lineage>
</organism>
<feature type="transmembrane region" description="Helical" evidence="1">
    <location>
        <begin position="127"/>
        <end position="154"/>
    </location>
</feature>
<feature type="transmembrane region" description="Helical" evidence="1">
    <location>
        <begin position="276"/>
        <end position="297"/>
    </location>
</feature>
<feature type="domain" description="CAAX prenyl protease 2/Lysostaphin resistance protein A-like" evidence="2">
    <location>
        <begin position="175"/>
        <end position="259"/>
    </location>
</feature>
<evidence type="ECO:0000256" key="1">
    <source>
        <dbReference type="SAM" id="Phobius"/>
    </source>
</evidence>
<dbReference type="GO" id="GO:0008237">
    <property type="term" value="F:metallopeptidase activity"/>
    <property type="evidence" value="ECO:0007669"/>
    <property type="project" value="UniProtKB-KW"/>
</dbReference>
<name>A0ABT2RR48_9FIRM</name>
<keyword evidence="4" id="KW-1185">Reference proteome</keyword>
<keyword evidence="3" id="KW-0482">Metalloprotease</keyword>
<dbReference type="InterPro" id="IPR003675">
    <property type="entry name" value="Rce1/LyrA-like_dom"/>
</dbReference>
<protein>
    <submittedName>
        <fullName evidence="3">CPBP family intramembrane metalloprotease</fullName>
    </submittedName>
</protein>
<keyword evidence="1" id="KW-1133">Transmembrane helix</keyword>
<keyword evidence="3" id="KW-0645">Protease</keyword>
<dbReference type="PANTHER" id="PTHR36435:SF1">
    <property type="entry name" value="CAAX AMINO TERMINAL PROTEASE FAMILY PROTEIN"/>
    <property type="match status" value="1"/>
</dbReference>
<evidence type="ECO:0000313" key="3">
    <source>
        <dbReference type="EMBL" id="MCU6687895.1"/>
    </source>
</evidence>
<sequence length="319" mass="36203">MQNDYERGTGEQRMPSYPPESYGKRFWRLWGPLIIKWGISFAVSLVVIVLYLLAYSSMHYDEIAGIADNQEAMLNFSMSISEEIMKYATQIEGIAALITIPILLFFFYKDRKAEQVKGIMTNKKAPFWKYGAVIAISAAMCVALNNLIIISNLASISDGYEETSTALYSAPLEMQLLCLVVLIPICEELVFRGLMFKRMRERSGFLYAAVYSALVFGLFHGNIVQMVYGFILGMLLAYMYEKYGSVKAPIVGHMVMNLFSVLATEYRFYEWMIKDFMRIGSVTVVCAAVAATMFVLIQRIDEKPEFPKPTDEKENLAAM</sequence>
<keyword evidence="1" id="KW-0472">Membrane</keyword>
<dbReference type="EMBL" id="JAOQJU010000029">
    <property type="protein sequence ID" value="MCU6687895.1"/>
    <property type="molecule type" value="Genomic_DNA"/>
</dbReference>
<feature type="transmembrane region" description="Helical" evidence="1">
    <location>
        <begin position="34"/>
        <end position="54"/>
    </location>
</feature>
<evidence type="ECO:0000259" key="2">
    <source>
        <dbReference type="Pfam" id="PF02517"/>
    </source>
</evidence>
<keyword evidence="1" id="KW-0812">Transmembrane</keyword>
<dbReference type="Proteomes" id="UP001652431">
    <property type="component" value="Unassembled WGS sequence"/>
</dbReference>
<feature type="transmembrane region" description="Helical" evidence="1">
    <location>
        <begin position="206"/>
        <end position="238"/>
    </location>
</feature>
<proteinExistence type="predicted"/>
<gene>
    <name evidence="3" type="ORF">OCV99_15435</name>
</gene>
<feature type="transmembrane region" description="Helical" evidence="1">
    <location>
        <begin position="250"/>
        <end position="269"/>
    </location>
</feature>
<feature type="transmembrane region" description="Helical" evidence="1">
    <location>
        <begin position="87"/>
        <end position="107"/>
    </location>
</feature>
<accession>A0ABT2RR48</accession>
<dbReference type="Pfam" id="PF02517">
    <property type="entry name" value="Rce1-like"/>
    <property type="match status" value="1"/>
</dbReference>